<organism evidence="2 3">
    <name type="scientific">Mauremys mutica</name>
    <name type="common">yellowpond turtle</name>
    <dbReference type="NCBI Taxonomy" id="74926"/>
    <lineage>
        <taxon>Eukaryota</taxon>
        <taxon>Metazoa</taxon>
        <taxon>Chordata</taxon>
        <taxon>Craniata</taxon>
        <taxon>Vertebrata</taxon>
        <taxon>Euteleostomi</taxon>
        <taxon>Archelosauria</taxon>
        <taxon>Testudinata</taxon>
        <taxon>Testudines</taxon>
        <taxon>Cryptodira</taxon>
        <taxon>Durocryptodira</taxon>
        <taxon>Testudinoidea</taxon>
        <taxon>Geoemydidae</taxon>
        <taxon>Geoemydinae</taxon>
        <taxon>Mauremys</taxon>
    </lineage>
</organism>
<sequence length="75" mass="8112">MGQTALSVASANALSRTRSSTVPGAQHERMDDTSEKRSKTAKLGMLKTPEPPAAACKRDQKTKSQSMDWMAGKNF</sequence>
<proteinExistence type="predicted"/>
<dbReference type="AlphaFoldDB" id="A0A9D3X2F2"/>
<feature type="region of interest" description="Disordered" evidence="1">
    <location>
        <begin position="1"/>
        <end position="75"/>
    </location>
</feature>
<feature type="compositionally biased region" description="Polar residues" evidence="1">
    <location>
        <begin position="1"/>
        <end position="23"/>
    </location>
</feature>
<reference evidence="2" key="1">
    <citation type="submission" date="2021-09" db="EMBL/GenBank/DDBJ databases">
        <title>The genome of Mauremys mutica provides insights into the evolution of semi-aquatic lifestyle.</title>
        <authorList>
            <person name="Gong S."/>
            <person name="Gao Y."/>
        </authorList>
    </citation>
    <scope>NUCLEOTIDE SEQUENCE</scope>
    <source>
        <strain evidence="2">MM-2020</strain>
        <tissue evidence="2">Muscle</tissue>
    </source>
</reference>
<dbReference type="EMBL" id="JAHDVG010000482">
    <property type="protein sequence ID" value="KAH1172579.1"/>
    <property type="molecule type" value="Genomic_DNA"/>
</dbReference>
<evidence type="ECO:0000313" key="2">
    <source>
        <dbReference type="EMBL" id="KAH1172579.1"/>
    </source>
</evidence>
<feature type="compositionally biased region" description="Basic and acidic residues" evidence="1">
    <location>
        <begin position="26"/>
        <end position="38"/>
    </location>
</feature>
<gene>
    <name evidence="2" type="ORF">KIL84_016418</name>
</gene>
<dbReference type="Proteomes" id="UP000827986">
    <property type="component" value="Unassembled WGS sequence"/>
</dbReference>
<comment type="caution">
    <text evidence="2">The sequence shown here is derived from an EMBL/GenBank/DDBJ whole genome shotgun (WGS) entry which is preliminary data.</text>
</comment>
<keyword evidence="3" id="KW-1185">Reference proteome</keyword>
<evidence type="ECO:0000256" key="1">
    <source>
        <dbReference type="SAM" id="MobiDB-lite"/>
    </source>
</evidence>
<evidence type="ECO:0000313" key="3">
    <source>
        <dbReference type="Proteomes" id="UP000827986"/>
    </source>
</evidence>
<feature type="non-terminal residue" evidence="2">
    <location>
        <position position="1"/>
    </location>
</feature>
<protein>
    <submittedName>
        <fullName evidence="2">Uncharacterized protein</fullName>
    </submittedName>
</protein>
<name>A0A9D3X2F2_9SAUR</name>
<accession>A0A9D3X2F2</accession>